<feature type="chain" id="PRO_5045422000" description="Lipoprotein" evidence="1">
    <location>
        <begin position="28"/>
        <end position="147"/>
    </location>
</feature>
<dbReference type="Proteomes" id="UP000702425">
    <property type="component" value="Unassembled WGS sequence"/>
</dbReference>
<evidence type="ECO:0000256" key="1">
    <source>
        <dbReference type="SAM" id="SignalP"/>
    </source>
</evidence>
<evidence type="ECO:0008006" key="4">
    <source>
        <dbReference type="Google" id="ProtNLM"/>
    </source>
</evidence>
<reference evidence="2 3" key="1">
    <citation type="journal article" date="2020" name="Sci. Rep.">
        <title>A novel cyanobacterial geosmin producer, revising GeoA distribution and dispersion patterns in Bacteria.</title>
        <authorList>
            <person name="Churro C."/>
            <person name="Semedo-Aguiar A.P."/>
            <person name="Silva A.D."/>
            <person name="Pereira-Leal J.B."/>
            <person name="Leite R.B."/>
        </authorList>
    </citation>
    <scope>NUCLEOTIDE SEQUENCE [LARGE SCALE GENOMIC DNA]</scope>
    <source>
        <strain evidence="2 3">IPMA8</strain>
    </source>
</reference>
<evidence type="ECO:0000313" key="2">
    <source>
        <dbReference type="EMBL" id="NQE36908.1"/>
    </source>
</evidence>
<name>A0ABX2D356_9CYAN</name>
<dbReference type="RefSeq" id="WP_172190768.1">
    <property type="nucleotide sequence ID" value="NZ_CAWPPK010000006.1"/>
</dbReference>
<keyword evidence="3" id="KW-1185">Reference proteome</keyword>
<accession>A0ABX2D356</accession>
<feature type="signal peptide" evidence="1">
    <location>
        <begin position="1"/>
        <end position="27"/>
    </location>
</feature>
<dbReference type="EMBL" id="SRRZ01000103">
    <property type="protein sequence ID" value="NQE36908.1"/>
    <property type="molecule type" value="Genomic_DNA"/>
</dbReference>
<protein>
    <recommendedName>
        <fullName evidence="4">Lipoprotein</fullName>
    </recommendedName>
</protein>
<proteinExistence type="predicted"/>
<comment type="caution">
    <text evidence="2">The sequence shown here is derived from an EMBL/GenBank/DDBJ whole genome shotgun (WGS) entry which is preliminary data.</text>
</comment>
<organism evidence="2 3">
    <name type="scientific">Microcoleus asticus IPMA8</name>
    <dbReference type="NCBI Taxonomy" id="2563858"/>
    <lineage>
        <taxon>Bacteria</taxon>
        <taxon>Bacillati</taxon>
        <taxon>Cyanobacteriota</taxon>
        <taxon>Cyanophyceae</taxon>
        <taxon>Oscillatoriophycideae</taxon>
        <taxon>Oscillatoriales</taxon>
        <taxon>Microcoleaceae</taxon>
        <taxon>Microcoleus</taxon>
        <taxon>Microcoleus asticus</taxon>
    </lineage>
</organism>
<keyword evidence="1" id="KW-0732">Signal</keyword>
<sequence>MSLLQQSRKIIAGVLLVLMLVVTTACAPSVSAQKPTNVPVAVGGSQGYYAQLERGNTAAGQDFGQWVTKTAKGLVQDAYVRDNNKLGVVITSQVRPTEVKDLAKSLAQGFHRNFPNQDVSVLVYAPDKKLILTAKYDQQSNQIEYKS</sequence>
<gene>
    <name evidence="2" type="ORF">E5S67_04674</name>
</gene>
<evidence type="ECO:0000313" key="3">
    <source>
        <dbReference type="Proteomes" id="UP000702425"/>
    </source>
</evidence>